<evidence type="ECO:0000313" key="1">
    <source>
        <dbReference type="EMBL" id="GER03514.1"/>
    </source>
</evidence>
<gene>
    <name evidence="1" type="ORF">JCM17846_11960</name>
</gene>
<dbReference type="AlphaFoldDB" id="A0A5A7N6Z6"/>
<keyword evidence="2" id="KW-1185">Reference proteome</keyword>
<protein>
    <recommendedName>
        <fullName evidence="3">Phosphatidate cytidylyltransferase</fullName>
    </recommendedName>
</protein>
<reference evidence="1 2" key="1">
    <citation type="submission" date="2019-09" db="EMBL/GenBank/DDBJ databases">
        <title>NBRP : Genome information of microbial organism related human and environment.</title>
        <authorList>
            <person name="Hattori M."/>
            <person name="Oshima K."/>
            <person name="Inaba H."/>
            <person name="Suda W."/>
            <person name="Sakamoto M."/>
            <person name="Iino T."/>
            <person name="Kitahara M."/>
            <person name="Oshida Y."/>
            <person name="Iida T."/>
            <person name="Kudo T."/>
            <person name="Itoh T."/>
            <person name="Ohkuma M."/>
        </authorList>
    </citation>
    <scope>NUCLEOTIDE SEQUENCE [LARGE SCALE GENOMIC DNA]</scope>
    <source>
        <strain evidence="1 2">Q-1</strain>
    </source>
</reference>
<dbReference type="EMBL" id="BKCN01000004">
    <property type="protein sequence ID" value="GER03514.1"/>
    <property type="molecule type" value="Genomic_DNA"/>
</dbReference>
<sequence>MNTSLTRTNPHPSAGSNADQRLESLIAAELCRPQPEAVLAAARHAAARLQGADAERSCVLGVLFYGSCLRTGLLTDKILDFYVIVSDYPSAYDKRWLAAANQWLPPNVFYDECQYDGQIIRSKYNIISRDHLHQLVRPECRTVSLWARFAQPLALLIPRDDRVLPDMTKAVAQAIRTTLGATLPLCSHGDGPDRIWPKAFSHTYGAELRSEPPGKGAELYALDATRYQRFFAPALDGLGIAYGRDENGKPIMAQKFSESARGRARRAWAQRRMAGKIITFLRLIKASATFDGGIDYLAWKIERHSGVKLVVSPWQRRHPVLAGLLHFLKLKRRGAFR</sequence>
<dbReference type="Proteomes" id="UP000324996">
    <property type="component" value="Unassembled WGS sequence"/>
</dbReference>
<evidence type="ECO:0000313" key="2">
    <source>
        <dbReference type="Proteomes" id="UP000324996"/>
    </source>
</evidence>
<dbReference type="RefSeq" id="WP_052370928.1">
    <property type="nucleotide sequence ID" value="NZ_BKCN01000004.1"/>
</dbReference>
<comment type="caution">
    <text evidence="1">The sequence shown here is derived from an EMBL/GenBank/DDBJ whole genome shotgun (WGS) entry which is preliminary data.</text>
</comment>
<organism evidence="1 2">
    <name type="scientific">Iodidimonas nitroreducens</name>
    <dbReference type="NCBI Taxonomy" id="1236968"/>
    <lineage>
        <taxon>Bacteria</taxon>
        <taxon>Pseudomonadati</taxon>
        <taxon>Pseudomonadota</taxon>
        <taxon>Alphaproteobacteria</taxon>
        <taxon>Iodidimonadales</taxon>
        <taxon>Iodidimonadaceae</taxon>
        <taxon>Iodidimonas</taxon>
    </lineage>
</organism>
<evidence type="ECO:0008006" key="3">
    <source>
        <dbReference type="Google" id="ProtNLM"/>
    </source>
</evidence>
<name>A0A5A7N6Z6_9PROT</name>
<proteinExistence type="predicted"/>
<accession>A0A5A7N6Z6</accession>